<dbReference type="Pfam" id="PF14322">
    <property type="entry name" value="SusD-like_3"/>
    <property type="match status" value="1"/>
</dbReference>
<evidence type="ECO:0000256" key="1">
    <source>
        <dbReference type="ARBA" id="ARBA00004442"/>
    </source>
</evidence>
<dbReference type="PATRIC" id="fig|1433126.3.peg.1011"/>
<feature type="signal peptide" evidence="6">
    <location>
        <begin position="1"/>
        <end position="24"/>
    </location>
</feature>
<feature type="chain" id="PRO_5001590655" evidence="6">
    <location>
        <begin position="25"/>
        <end position="662"/>
    </location>
</feature>
<feature type="domain" description="RagB/SusD" evidence="7">
    <location>
        <begin position="278"/>
        <end position="662"/>
    </location>
</feature>
<reference evidence="9 10" key="1">
    <citation type="journal article" date="2015" name="Genome Announc.">
        <title>Complete Genome Sequence of the Novel Leech Symbiont Mucinivorans hirudinis M3T.</title>
        <authorList>
            <person name="Nelson M.C."/>
            <person name="Bomar L."/>
            <person name="Graf J."/>
        </authorList>
    </citation>
    <scope>NUCLEOTIDE SEQUENCE [LARGE SCALE GENOMIC DNA]</scope>
    <source>
        <strain evidence="10">M3</strain>
    </source>
</reference>
<dbReference type="eggNOG" id="COG1435">
    <property type="taxonomic scope" value="Bacteria"/>
</dbReference>
<protein>
    <submittedName>
        <fullName evidence="9">SusD family outer membrane protein</fullName>
    </submittedName>
</protein>
<feature type="domain" description="SusD-like N-terminal" evidence="8">
    <location>
        <begin position="53"/>
        <end position="227"/>
    </location>
</feature>
<dbReference type="InterPro" id="IPR033985">
    <property type="entry name" value="SusD-like_N"/>
</dbReference>
<evidence type="ECO:0000256" key="6">
    <source>
        <dbReference type="SAM" id="SignalP"/>
    </source>
</evidence>
<dbReference type="HOGENOM" id="CLU_015553_0_2_10"/>
<organism evidence="9 10">
    <name type="scientific">Mucinivorans hirudinis</name>
    <dbReference type="NCBI Taxonomy" id="1433126"/>
    <lineage>
        <taxon>Bacteria</taxon>
        <taxon>Pseudomonadati</taxon>
        <taxon>Bacteroidota</taxon>
        <taxon>Bacteroidia</taxon>
        <taxon>Bacteroidales</taxon>
        <taxon>Rikenellaceae</taxon>
        <taxon>Mucinivorans</taxon>
    </lineage>
</organism>
<proteinExistence type="inferred from homology"/>
<dbReference type="KEGG" id="rbc:BN938_1013"/>
<keyword evidence="3 6" id="KW-0732">Signal</keyword>
<evidence type="ECO:0000256" key="2">
    <source>
        <dbReference type="ARBA" id="ARBA00006275"/>
    </source>
</evidence>
<comment type="similarity">
    <text evidence="2">Belongs to the SusD family.</text>
</comment>
<comment type="subcellular location">
    <subcellularLocation>
        <location evidence="1">Cell outer membrane</location>
    </subcellularLocation>
</comment>
<evidence type="ECO:0000313" key="10">
    <source>
        <dbReference type="Proteomes" id="UP000027616"/>
    </source>
</evidence>
<dbReference type="OrthoDB" id="1109873at2"/>
<dbReference type="InterPro" id="IPR012944">
    <property type="entry name" value="SusD_RagB_dom"/>
</dbReference>
<dbReference type="Gene3D" id="1.25.40.390">
    <property type="match status" value="1"/>
</dbReference>
<dbReference type="AlphaFoldDB" id="A0A060R799"/>
<sequence length="662" mass="73402">MKKTMKRTKIKIIALLGLALTLGACNHIMDTQPSTSYSESIVWSNRTTANSFVYNVYGSVFGGYIGMSNSMYWEDRTPNGISTVDGMSQNWFNQNNYQSDQDFVGVFGSYGTVRAINMIIEKAQEYKGKGLSDVDTKELVAEGKFLRAMHYYRQARAIGRIVYIDKVLSPADTAGDGLKKYVLTKTVDESYDLIIKDLEEAMADMTTIKVQGRANKWAAYALMTEVSLTAAAYVPAKATTYLNKGLAAGKALLAQSGYALHPTYSDLFNDKVNSAVGEIILARYYDYTLTTVGGTEMQYTSPNASNDQVRTSYASPFFKVDKAFEAWPTQYPTQNLADAYLMVDKTTGKAVNWKDASQVKAAINFNNTSTIPAWITKTVDGKKIGTGGTDRTSQTQTQIEDNYKAFTNIQYSATVKNPMTDITSIIYADRDARMAATLVLDGTEWNGETASTRFFGNLNRWTGGNGSMAYYRTATNYYWRKYFYNTVENKVIFVSNKTAYHRIIFRLGRVVMNLAEIQLRLADLGAGTTYAEAVATINQTRTIHGQLPASAAATATDAWKDYITERRCELAMEGDLYWAAIRWGIYGGNANNGAAPKGDVAILLEEPTLIEIAPDGSGFVVAPVNYLEINKRSFRADRQYLLPIPQGTLNAYPFLGTQNPGW</sequence>
<keyword evidence="5" id="KW-0998">Cell outer membrane</keyword>
<keyword evidence="4" id="KW-0472">Membrane</keyword>
<dbReference type="Proteomes" id="UP000027616">
    <property type="component" value="Chromosome I"/>
</dbReference>
<name>A0A060R799_9BACT</name>
<keyword evidence="10" id="KW-1185">Reference proteome</keyword>
<accession>A0A060R799</accession>
<dbReference type="PROSITE" id="PS51257">
    <property type="entry name" value="PROKAR_LIPOPROTEIN"/>
    <property type="match status" value="1"/>
</dbReference>
<dbReference type="SUPFAM" id="SSF48452">
    <property type="entry name" value="TPR-like"/>
    <property type="match status" value="1"/>
</dbReference>
<dbReference type="EMBL" id="HG934468">
    <property type="protein sequence ID" value="CDN31111.1"/>
    <property type="molecule type" value="Genomic_DNA"/>
</dbReference>
<dbReference type="Pfam" id="PF07980">
    <property type="entry name" value="SusD_RagB"/>
    <property type="match status" value="1"/>
</dbReference>
<gene>
    <name evidence="9" type="ORF">BN938_1013</name>
</gene>
<evidence type="ECO:0000256" key="5">
    <source>
        <dbReference type="ARBA" id="ARBA00023237"/>
    </source>
</evidence>
<dbReference type="GO" id="GO:0009279">
    <property type="term" value="C:cell outer membrane"/>
    <property type="evidence" value="ECO:0007669"/>
    <property type="project" value="UniProtKB-SubCell"/>
</dbReference>
<dbReference type="InterPro" id="IPR011990">
    <property type="entry name" value="TPR-like_helical_dom_sf"/>
</dbReference>
<evidence type="ECO:0000313" key="9">
    <source>
        <dbReference type="EMBL" id="CDN31111.1"/>
    </source>
</evidence>
<dbReference type="STRING" id="1433126.BN938_1013"/>
<evidence type="ECO:0000259" key="8">
    <source>
        <dbReference type="Pfam" id="PF14322"/>
    </source>
</evidence>
<evidence type="ECO:0000256" key="4">
    <source>
        <dbReference type="ARBA" id="ARBA00023136"/>
    </source>
</evidence>
<evidence type="ECO:0000256" key="3">
    <source>
        <dbReference type="ARBA" id="ARBA00022729"/>
    </source>
</evidence>
<evidence type="ECO:0000259" key="7">
    <source>
        <dbReference type="Pfam" id="PF07980"/>
    </source>
</evidence>